<dbReference type="PANTHER" id="PTHR13547">
    <property type="match status" value="1"/>
</dbReference>
<evidence type="ECO:0000259" key="8">
    <source>
        <dbReference type="Pfam" id="PF16953"/>
    </source>
</evidence>
<keyword evidence="4" id="KW-0378">Hydrolase</keyword>
<dbReference type="GO" id="GO:0097745">
    <property type="term" value="P:mitochondrial tRNA 5'-end processing"/>
    <property type="evidence" value="ECO:0007669"/>
    <property type="project" value="TreeGrafter"/>
</dbReference>
<feature type="domain" description="PRORP" evidence="8">
    <location>
        <begin position="299"/>
        <end position="510"/>
    </location>
</feature>
<dbReference type="PANTHER" id="PTHR13547:SF1">
    <property type="entry name" value="MITOCHONDRIAL RIBONUCLEASE P CATALYTIC SUBUNIT"/>
    <property type="match status" value="1"/>
</dbReference>
<dbReference type="InterPro" id="IPR031595">
    <property type="entry name" value="PRORP_C"/>
</dbReference>
<dbReference type="OrthoDB" id="46913at2759"/>
<comment type="similarity">
    <text evidence="2">Belongs to the PPR family. P subfamily.</text>
</comment>
<keyword evidence="6" id="KW-0809">Transit peptide</keyword>
<keyword evidence="10" id="KW-1185">Reference proteome</keyword>
<dbReference type="EnsemblMetazoa" id="G11876.1">
    <property type="protein sequence ID" value="G11876.1:cds"/>
    <property type="gene ID" value="G11876"/>
</dbReference>
<keyword evidence="3" id="KW-0479">Metal-binding</keyword>
<sequence length="523" mass="61714">MNRLGLHLRPWSISLLKLHMLTMNSERYLSKVHQMFINNGLMTFSQTNKKNFTIQWNKELDERGYEKLVGMFLEIESENKTPQLLQFDSLVSNWAFNTKRPELAERWLNFRLQKECSRAVKVSLVLDYINSFTGLRPEEIDEQKIINSVREIKTDIMNTDNITFAKVIPPLCMTSGYKSCMELMKEYTKIFTKDVYLLPKNLAYRLPDVVDAAIRKDDFKFAAEIIREHKDIANHFLFKLWKGLLKHSDTLSVDRIFELFSSVDNFNLPHSIEDDLLQILEKDQKQWKVFKNRSIKGKHCENCGEKIEPHVFDGEGIEMIKTNISATLDRHNKDRFSTFLQFLHSLEDINYVVDGMWLNHHFIMKEKKTFHSTMELEDYLHQYLPGRKLIIARNVFFHQNEHIFDDPDVIGFPVNYSDDERKKSASSLDDLFLLYAALQFNQSCYIVTGDYMRDHISKLKENLTELCSRWILSKSIKTFQRVSPNTWELPITAKPFVKTKKGWHISTSDRIHSPRVWCIQECK</sequence>
<keyword evidence="5" id="KW-0862">Zinc</keyword>
<evidence type="ECO:0000256" key="7">
    <source>
        <dbReference type="ARBA" id="ARBA00023128"/>
    </source>
</evidence>
<dbReference type="GO" id="GO:0001682">
    <property type="term" value="P:tRNA 5'-leader removal"/>
    <property type="evidence" value="ECO:0007669"/>
    <property type="project" value="TreeGrafter"/>
</dbReference>
<dbReference type="OMA" id="TWELPIT"/>
<evidence type="ECO:0000313" key="9">
    <source>
        <dbReference type="EnsemblMetazoa" id="G11876.2:cds"/>
    </source>
</evidence>
<comment type="subcellular location">
    <subcellularLocation>
        <location evidence="1">Mitochondrion</location>
    </subcellularLocation>
</comment>
<evidence type="ECO:0000256" key="4">
    <source>
        <dbReference type="ARBA" id="ARBA00022801"/>
    </source>
</evidence>
<reference evidence="9" key="1">
    <citation type="submission" date="2022-08" db="UniProtKB">
        <authorList>
            <consortium name="EnsemblMetazoa"/>
        </authorList>
    </citation>
    <scope>IDENTIFICATION</scope>
    <source>
        <strain evidence="9">05x7-T-G4-1.051#20</strain>
    </source>
</reference>
<dbReference type="GO" id="GO:0046872">
    <property type="term" value="F:metal ion binding"/>
    <property type="evidence" value="ECO:0007669"/>
    <property type="project" value="UniProtKB-KW"/>
</dbReference>
<keyword evidence="7" id="KW-0496">Mitochondrion</keyword>
<dbReference type="AlphaFoldDB" id="A0A8W8I1F3"/>
<dbReference type="Gene3D" id="3.40.50.11980">
    <property type="match status" value="1"/>
</dbReference>
<dbReference type="GO" id="GO:0030678">
    <property type="term" value="C:mitochondrial ribonuclease P complex"/>
    <property type="evidence" value="ECO:0007669"/>
    <property type="project" value="TreeGrafter"/>
</dbReference>
<name>A0A8W8I1F3_MAGGI</name>
<evidence type="ECO:0000256" key="6">
    <source>
        <dbReference type="ARBA" id="ARBA00022946"/>
    </source>
</evidence>
<evidence type="ECO:0000256" key="1">
    <source>
        <dbReference type="ARBA" id="ARBA00004173"/>
    </source>
</evidence>
<protein>
    <recommendedName>
        <fullName evidence="8">PRORP domain-containing protein</fullName>
    </recommendedName>
</protein>
<dbReference type="EnsemblMetazoa" id="G11876.2">
    <property type="protein sequence ID" value="G11876.2:cds"/>
    <property type="gene ID" value="G11876"/>
</dbReference>
<evidence type="ECO:0000256" key="2">
    <source>
        <dbReference type="ARBA" id="ARBA00007626"/>
    </source>
</evidence>
<dbReference type="Pfam" id="PF16953">
    <property type="entry name" value="PRORP"/>
    <property type="match status" value="1"/>
</dbReference>
<evidence type="ECO:0000313" key="10">
    <source>
        <dbReference type="Proteomes" id="UP000005408"/>
    </source>
</evidence>
<proteinExistence type="inferred from homology"/>
<evidence type="ECO:0000256" key="5">
    <source>
        <dbReference type="ARBA" id="ARBA00022833"/>
    </source>
</evidence>
<organism evidence="9 10">
    <name type="scientific">Magallana gigas</name>
    <name type="common">Pacific oyster</name>
    <name type="synonym">Crassostrea gigas</name>
    <dbReference type="NCBI Taxonomy" id="29159"/>
    <lineage>
        <taxon>Eukaryota</taxon>
        <taxon>Metazoa</taxon>
        <taxon>Spiralia</taxon>
        <taxon>Lophotrochozoa</taxon>
        <taxon>Mollusca</taxon>
        <taxon>Bivalvia</taxon>
        <taxon>Autobranchia</taxon>
        <taxon>Pteriomorphia</taxon>
        <taxon>Ostreida</taxon>
        <taxon>Ostreoidea</taxon>
        <taxon>Ostreidae</taxon>
        <taxon>Magallana</taxon>
    </lineage>
</organism>
<dbReference type="GO" id="GO:0004526">
    <property type="term" value="F:ribonuclease P activity"/>
    <property type="evidence" value="ECO:0007669"/>
    <property type="project" value="TreeGrafter"/>
</dbReference>
<evidence type="ECO:0000256" key="3">
    <source>
        <dbReference type="ARBA" id="ARBA00022723"/>
    </source>
</evidence>
<accession>A0A8W8I1F3</accession>
<dbReference type="Proteomes" id="UP000005408">
    <property type="component" value="Unassembled WGS sequence"/>
</dbReference>